<dbReference type="EMBL" id="UINC01002472">
    <property type="protein sequence ID" value="SUZ97046.1"/>
    <property type="molecule type" value="Genomic_DNA"/>
</dbReference>
<protein>
    <recommendedName>
        <fullName evidence="2">Core domain-containing protein</fullName>
    </recommendedName>
</protein>
<sequence length="120" mass="12572">MTTMSPQRSVPINTIQITEKAAGKVKQFAAEKGMGKFGLKVAVKGGGCSGLTYVLEIVDGPEADDKLIEHHGVEVYVPKKAFVFLAGTVLDFSDGLNGKGFEFANPNAAKTCGCGTSFSV</sequence>
<dbReference type="PANTHER" id="PTHR10072:SF41">
    <property type="entry name" value="IRON-SULFUR CLUSTER ASSEMBLY 1 HOMOLOG, MITOCHONDRIAL"/>
    <property type="match status" value="1"/>
</dbReference>
<reference evidence="3" key="1">
    <citation type="submission" date="2018-05" db="EMBL/GenBank/DDBJ databases">
        <authorList>
            <person name="Lanie J.A."/>
            <person name="Ng W.-L."/>
            <person name="Kazmierczak K.M."/>
            <person name="Andrzejewski T.M."/>
            <person name="Davidsen T.M."/>
            <person name="Wayne K.J."/>
            <person name="Tettelin H."/>
            <person name="Glass J.I."/>
            <person name="Rusch D."/>
            <person name="Podicherti R."/>
            <person name="Tsui H.-C.T."/>
            <person name="Winkler M.E."/>
        </authorList>
    </citation>
    <scope>NUCLEOTIDE SEQUENCE</scope>
</reference>
<evidence type="ECO:0000256" key="1">
    <source>
        <dbReference type="ARBA" id="ARBA00006718"/>
    </source>
</evidence>
<dbReference type="InterPro" id="IPR017870">
    <property type="entry name" value="FeS_cluster_insertion_CS"/>
</dbReference>
<dbReference type="SUPFAM" id="SSF89360">
    <property type="entry name" value="HesB-like domain"/>
    <property type="match status" value="1"/>
</dbReference>
<dbReference type="PANTHER" id="PTHR10072">
    <property type="entry name" value="IRON-SULFUR CLUSTER ASSEMBLY PROTEIN"/>
    <property type="match status" value="1"/>
</dbReference>
<evidence type="ECO:0000259" key="2">
    <source>
        <dbReference type="Pfam" id="PF01521"/>
    </source>
</evidence>
<dbReference type="NCBIfam" id="TIGR00049">
    <property type="entry name" value="iron-sulfur cluster assembly accessory protein"/>
    <property type="match status" value="1"/>
</dbReference>
<evidence type="ECO:0000313" key="3">
    <source>
        <dbReference type="EMBL" id="SUZ97046.1"/>
    </source>
</evidence>
<proteinExistence type="inferred from homology"/>
<accession>A0A381RYV4</accession>
<dbReference type="GO" id="GO:0016226">
    <property type="term" value="P:iron-sulfur cluster assembly"/>
    <property type="evidence" value="ECO:0007669"/>
    <property type="project" value="InterPro"/>
</dbReference>
<dbReference type="InterPro" id="IPR035903">
    <property type="entry name" value="HesB-like_dom_sf"/>
</dbReference>
<dbReference type="PROSITE" id="PS01152">
    <property type="entry name" value="HESB"/>
    <property type="match status" value="1"/>
</dbReference>
<dbReference type="Pfam" id="PF01521">
    <property type="entry name" value="Fe-S_biosyn"/>
    <property type="match status" value="1"/>
</dbReference>
<dbReference type="GO" id="GO:0005737">
    <property type="term" value="C:cytoplasm"/>
    <property type="evidence" value="ECO:0007669"/>
    <property type="project" value="TreeGrafter"/>
</dbReference>
<dbReference type="AlphaFoldDB" id="A0A381RYV4"/>
<name>A0A381RYV4_9ZZZZ</name>
<dbReference type="InterPro" id="IPR016092">
    <property type="entry name" value="ATAP"/>
</dbReference>
<dbReference type="InterPro" id="IPR000361">
    <property type="entry name" value="ATAP_core_dom"/>
</dbReference>
<comment type="similarity">
    <text evidence="1">Belongs to the HesB/IscA family.</text>
</comment>
<dbReference type="InterPro" id="IPR050322">
    <property type="entry name" value="Fe-S_cluster_asmbl/transfer"/>
</dbReference>
<feature type="domain" description="Core" evidence="2">
    <location>
        <begin position="14"/>
        <end position="115"/>
    </location>
</feature>
<dbReference type="GO" id="GO:0051537">
    <property type="term" value="F:2 iron, 2 sulfur cluster binding"/>
    <property type="evidence" value="ECO:0007669"/>
    <property type="project" value="TreeGrafter"/>
</dbReference>
<gene>
    <name evidence="3" type="ORF">METZ01_LOCUS49900</name>
</gene>
<organism evidence="3">
    <name type="scientific">marine metagenome</name>
    <dbReference type="NCBI Taxonomy" id="408172"/>
    <lineage>
        <taxon>unclassified sequences</taxon>
        <taxon>metagenomes</taxon>
        <taxon>ecological metagenomes</taxon>
    </lineage>
</organism>
<dbReference type="Gene3D" id="2.60.300.12">
    <property type="entry name" value="HesB-like domain"/>
    <property type="match status" value="1"/>
</dbReference>